<keyword evidence="2" id="KW-0479">Metal-binding</keyword>
<protein>
    <recommendedName>
        <fullName evidence="4">DDE Tnp4 domain-containing protein</fullName>
    </recommendedName>
</protein>
<dbReference type="PANTHER" id="PTHR23080">
    <property type="entry name" value="THAP DOMAIN PROTEIN"/>
    <property type="match status" value="1"/>
</dbReference>
<dbReference type="GO" id="GO:0046872">
    <property type="term" value="F:metal ion binding"/>
    <property type="evidence" value="ECO:0007669"/>
    <property type="project" value="UniProtKB-KW"/>
</dbReference>
<dbReference type="Proteomes" id="UP000002320">
    <property type="component" value="Unassembled WGS sequence"/>
</dbReference>
<gene>
    <name evidence="6" type="primary">6054722</name>
    <name evidence="5" type="ORF">CpipJ_CPIJ020317</name>
</gene>
<feature type="compositionally biased region" description="Basic residues" evidence="3">
    <location>
        <begin position="22"/>
        <end position="33"/>
    </location>
</feature>
<dbReference type="KEGG" id="cqu:CpipJ_CPIJ020317"/>
<proteinExistence type="predicted"/>
<reference evidence="6" key="2">
    <citation type="submission" date="2020-05" db="UniProtKB">
        <authorList>
            <consortium name="EnsemblMetazoa"/>
        </authorList>
    </citation>
    <scope>IDENTIFICATION</scope>
    <source>
        <strain evidence="6">JHB</strain>
    </source>
</reference>
<dbReference type="VEuPathDB" id="VectorBase:CPIJ020317"/>
<dbReference type="VEuPathDB" id="VectorBase:CQUJHB017305"/>
<dbReference type="STRING" id="7176.B0XLR9"/>
<reference evidence="5" key="1">
    <citation type="submission" date="2007-03" db="EMBL/GenBank/DDBJ databases">
        <title>Annotation of Culex pipiens quinquefasciatus.</title>
        <authorList>
            <consortium name="The Broad Institute Genome Sequencing Platform"/>
            <person name="Atkinson P.W."/>
            <person name="Hemingway J."/>
            <person name="Christensen B.M."/>
            <person name="Higgs S."/>
            <person name="Kodira C."/>
            <person name="Hannick L."/>
            <person name="Megy K."/>
            <person name="O'Leary S."/>
            <person name="Pearson M."/>
            <person name="Haas B.J."/>
            <person name="Mauceli E."/>
            <person name="Wortman J.R."/>
            <person name="Lee N.H."/>
            <person name="Guigo R."/>
            <person name="Stanke M."/>
            <person name="Alvarado L."/>
            <person name="Amedeo P."/>
            <person name="Antoine C.H."/>
            <person name="Arensburger P."/>
            <person name="Bidwell S.L."/>
            <person name="Crawford M."/>
            <person name="Camaro F."/>
            <person name="Devon K."/>
            <person name="Engels R."/>
            <person name="Hammond M."/>
            <person name="Howarth C."/>
            <person name="Koehrsen M."/>
            <person name="Lawson D."/>
            <person name="Montgomery P."/>
            <person name="Nene V."/>
            <person name="Nusbaum C."/>
            <person name="Puiu D."/>
            <person name="Romero-Severson J."/>
            <person name="Severson D.W."/>
            <person name="Shumway M."/>
            <person name="Sisk P."/>
            <person name="Stolte C."/>
            <person name="Zeng Q."/>
            <person name="Eisenstadt E."/>
            <person name="Fraser-Liggett C."/>
            <person name="Strausberg R."/>
            <person name="Galagan J."/>
            <person name="Birren B."/>
            <person name="Collins F.H."/>
        </authorList>
    </citation>
    <scope>NUCLEOTIDE SEQUENCE [LARGE SCALE GENOMIC DNA]</scope>
    <source>
        <strain evidence="5">JHB</strain>
    </source>
</reference>
<evidence type="ECO:0000259" key="4">
    <source>
        <dbReference type="Pfam" id="PF13359"/>
    </source>
</evidence>
<evidence type="ECO:0000256" key="1">
    <source>
        <dbReference type="ARBA" id="ARBA00001968"/>
    </source>
</evidence>
<dbReference type="HOGENOM" id="CLU_736205_0_0_1"/>
<dbReference type="InParanoid" id="B0XLR9"/>
<dbReference type="InterPro" id="IPR027806">
    <property type="entry name" value="HARBI1_dom"/>
</dbReference>
<sequence length="376" mass="42431">MTGKLDKHFAGPLDNTPEPNNRRRTSPGRRKVLKLISRLSRNTSELTTPPRTSAGRKQSAKAVQQALAASRRSWPFPGEPPPDRTNVQAVPQALSEHARVDHSSTNQNRTKKYWASDKCDEEWLEEHTSQDAPQNVPDSEYLFYDDGPNEDTNNNNITNPSELDQTNISLIHDEQLDDVNPEDMHGEFDEAVPEDMNVDDQENEENISRENVLGLLRQIQQYKEELEKKDAEICSLKKTVEKQNKILECFRTSDKYLTETCGFLENLHKDDIVLADRGFTIRKAVQDKGAILKVPDSSSKKKQLSSTAIERTRALASIRNEVERSIGSLRQKSGILSTRLPITLLNHEHNGVNVLHMIVTLACALFNLCPSIISST</sequence>
<dbReference type="EnsemblMetazoa" id="CPIJ020317-RA">
    <property type="protein sequence ID" value="CPIJ020317-PA"/>
    <property type="gene ID" value="CPIJ020317"/>
</dbReference>
<dbReference type="eggNOG" id="ENOG502T22Q">
    <property type="taxonomic scope" value="Eukaryota"/>
</dbReference>
<evidence type="ECO:0000256" key="3">
    <source>
        <dbReference type="SAM" id="MobiDB-lite"/>
    </source>
</evidence>
<name>B0XLR9_CULQU</name>
<evidence type="ECO:0000313" key="5">
    <source>
        <dbReference type="EMBL" id="EDS34750.1"/>
    </source>
</evidence>
<comment type="cofactor">
    <cofactor evidence="1">
        <name>a divalent metal cation</name>
        <dbReference type="ChEBI" id="CHEBI:60240"/>
    </cofactor>
</comment>
<evidence type="ECO:0000313" key="7">
    <source>
        <dbReference type="Proteomes" id="UP000002320"/>
    </source>
</evidence>
<feature type="region of interest" description="Disordered" evidence="3">
    <location>
        <begin position="1"/>
        <end position="87"/>
    </location>
</feature>
<dbReference type="EMBL" id="DS234686">
    <property type="protein sequence ID" value="EDS34750.1"/>
    <property type="molecule type" value="Genomic_DNA"/>
</dbReference>
<dbReference type="OrthoDB" id="7761696at2759"/>
<evidence type="ECO:0000313" key="6">
    <source>
        <dbReference type="EnsemblMetazoa" id="CPIJ020317-PA"/>
    </source>
</evidence>
<accession>B0XLR9</accession>
<dbReference type="Pfam" id="PF13359">
    <property type="entry name" value="DDE_Tnp_4"/>
    <property type="match status" value="1"/>
</dbReference>
<feature type="compositionally biased region" description="Polar residues" evidence="3">
    <location>
        <begin position="39"/>
        <end position="51"/>
    </location>
</feature>
<evidence type="ECO:0000256" key="2">
    <source>
        <dbReference type="ARBA" id="ARBA00022723"/>
    </source>
</evidence>
<organism>
    <name type="scientific">Culex quinquefasciatus</name>
    <name type="common">Southern house mosquito</name>
    <name type="synonym">Culex pungens</name>
    <dbReference type="NCBI Taxonomy" id="7176"/>
    <lineage>
        <taxon>Eukaryota</taxon>
        <taxon>Metazoa</taxon>
        <taxon>Ecdysozoa</taxon>
        <taxon>Arthropoda</taxon>
        <taxon>Hexapoda</taxon>
        <taxon>Insecta</taxon>
        <taxon>Pterygota</taxon>
        <taxon>Neoptera</taxon>
        <taxon>Endopterygota</taxon>
        <taxon>Diptera</taxon>
        <taxon>Nematocera</taxon>
        <taxon>Culicoidea</taxon>
        <taxon>Culicidae</taxon>
        <taxon>Culicinae</taxon>
        <taxon>Culicini</taxon>
        <taxon>Culex</taxon>
        <taxon>Culex</taxon>
    </lineage>
</organism>
<feature type="domain" description="DDE Tnp4" evidence="4">
    <location>
        <begin position="251"/>
        <end position="367"/>
    </location>
</feature>
<keyword evidence="7" id="KW-1185">Reference proteome</keyword>
<dbReference type="AlphaFoldDB" id="B0XLR9"/>